<accession>A0AA88AK71</accession>
<reference evidence="1" key="1">
    <citation type="submission" date="2023-07" db="EMBL/GenBank/DDBJ databases">
        <title>draft genome sequence of fig (Ficus carica).</title>
        <authorList>
            <person name="Takahashi T."/>
            <person name="Nishimura K."/>
        </authorList>
    </citation>
    <scope>NUCLEOTIDE SEQUENCE</scope>
</reference>
<dbReference type="EMBL" id="BTGU01000064">
    <property type="protein sequence ID" value="GMN56508.1"/>
    <property type="molecule type" value="Genomic_DNA"/>
</dbReference>
<evidence type="ECO:0000313" key="2">
    <source>
        <dbReference type="Proteomes" id="UP001187192"/>
    </source>
</evidence>
<organism evidence="1 2">
    <name type="scientific">Ficus carica</name>
    <name type="common">Common fig</name>
    <dbReference type="NCBI Taxonomy" id="3494"/>
    <lineage>
        <taxon>Eukaryota</taxon>
        <taxon>Viridiplantae</taxon>
        <taxon>Streptophyta</taxon>
        <taxon>Embryophyta</taxon>
        <taxon>Tracheophyta</taxon>
        <taxon>Spermatophyta</taxon>
        <taxon>Magnoliopsida</taxon>
        <taxon>eudicotyledons</taxon>
        <taxon>Gunneridae</taxon>
        <taxon>Pentapetalae</taxon>
        <taxon>rosids</taxon>
        <taxon>fabids</taxon>
        <taxon>Rosales</taxon>
        <taxon>Moraceae</taxon>
        <taxon>Ficeae</taxon>
        <taxon>Ficus</taxon>
    </lineage>
</organism>
<dbReference type="AlphaFoldDB" id="A0AA88AK71"/>
<sequence>MAEAGNKVIFESDEESSQDIYLFDQDDLKKYEGEIEFEKESDLKSDEDYMEIYSDYEDDQETDDEEEMEIEIEEESEEEYESESYSFRSVPRFCRRCSAVINCSYLKGLN</sequence>
<proteinExistence type="predicted"/>
<keyword evidence="2" id="KW-1185">Reference proteome</keyword>
<comment type="caution">
    <text evidence="1">The sequence shown here is derived from an EMBL/GenBank/DDBJ whole genome shotgun (WGS) entry which is preliminary data.</text>
</comment>
<name>A0AA88AK71_FICCA</name>
<dbReference type="Proteomes" id="UP001187192">
    <property type="component" value="Unassembled WGS sequence"/>
</dbReference>
<evidence type="ECO:0000313" key="1">
    <source>
        <dbReference type="EMBL" id="GMN56508.1"/>
    </source>
</evidence>
<protein>
    <submittedName>
        <fullName evidence="1">Uncharacterized protein</fullName>
    </submittedName>
</protein>
<gene>
    <name evidence="1" type="ORF">TIFTF001_025631</name>
</gene>